<dbReference type="EMBL" id="JACHDB010000001">
    <property type="protein sequence ID" value="MBB5434733.1"/>
    <property type="molecule type" value="Genomic_DNA"/>
</dbReference>
<evidence type="ECO:0000256" key="4">
    <source>
        <dbReference type="ARBA" id="ARBA00022729"/>
    </source>
</evidence>
<dbReference type="GO" id="GO:0030288">
    <property type="term" value="C:outer membrane-bounded periplasmic space"/>
    <property type="evidence" value="ECO:0007669"/>
    <property type="project" value="TreeGrafter"/>
</dbReference>
<accession>A0A7W8QRW5</accession>
<evidence type="ECO:0000313" key="8">
    <source>
        <dbReference type="Proteomes" id="UP000572635"/>
    </source>
</evidence>
<dbReference type="RefSeq" id="WP_184395625.1">
    <property type="nucleotide sequence ID" value="NZ_BAAAJD010000207.1"/>
</dbReference>
<sequence length="340" mass="36186">MTSSPRRLPGLALLASAAVFATTACTSGAGAPAAESDGGWSPVTIEHALGSTEITAEPKRVVTIGWSDEATLLELGVVPVGMPDSTFAGDDEGYLPWDLEKVEELGGEKPKLFNTDDGIPTEDIAALEPDLILAVQSGIEENEYEQLSAVAPTIAYLDQPWMTPWQDATVTIGKALGREDDAQQIVEETEGHLADIAAEHPEFEGTTAAVGGMMPDGNDFAFYLEGDVRPQLLGELGFENAPFVGELKAEEGAFSAPLSREKAETIDADVLVLWHNSAEEREKLEKSKVFQEIDAVQNGRYVGYDDKVQSMAISTPNPLTIPWVAGGLADDLAEAVDGKA</sequence>
<dbReference type="GO" id="GO:1901678">
    <property type="term" value="P:iron coordination entity transport"/>
    <property type="evidence" value="ECO:0007669"/>
    <property type="project" value="UniProtKB-ARBA"/>
</dbReference>
<dbReference type="InterPro" id="IPR002491">
    <property type="entry name" value="ABC_transptr_periplasmic_BD"/>
</dbReference>
<dbReference type="SUPFAM" id="SSF53807">
    <property type="entry name" value="Helical backbone' metal receptor"/>
    <property type="match status" value="1"/>
</dbReference>
<proteinExistence type="inferred from homology"/>
<dbReference type="Pfam" id="PF01497">
    <property type="entry name" value="Peripla_BP_2"/>
    <property type="match status" value="1"/>
</dbReference>
<keyword evidence="4 5" id="KW-0732">Signal</keyword>
<evidence type="ECO:0000256" key="2">
    <source>
        <dbReference type="ARBA" id="ARBA00008814"/>
    </source>
</evidence>
<dbReference type="PROSITE" id="PS51257">
    <property type="entry name" value="PROKAR_LIPOPROTEIN"/>
    <property type="match status" value="1"/>
</dbReference>
<dbReference type="InterPro" id="IPR051313">
    <property type="entry name" value="Bact_iron-sidero_bind"/>
</dbReference>
<comment type="similarity">
    <text evidence="2">Belongs to the bacterial solute-binding protein 8 family.</text>
</comment>
<dbReference type="Proteomes" id="UP000572635">
    <property type="component" value="Unassembled WGS sequence"/>
</dbReference>
<evidence type="ECO:0000256" key="5">
    <source>
        <dbReference type="SAM" id="SignalP"/>
    </source>
</evidence>
<evidence type="ECO:0000259" key="6">
    <source>
        <dbReference type="PROSITE" id="PS50983"/>
    </source>
</evidence>
<dbReference type="CDD" id="cd01146">
    <property type="entry name" value="FhuD"/>
    <property type="match status" value="1"/>
</dbReference>
<comment type="subcellular location">
    <subcellularLocation>
        <location evidence="1">Cell envelope</location>
    </subcellularLocation>
</comment>
<protein>
    <submittedName>
        <fullName evidence="7">Iron complex transport system substrate-binding protein</fullName>
    </submittedName>
</protein>
<gene>
    <name evidence="7" type="ORF">HDA36_004817</name>
</gene>
<feature type="signal peptide" evidence="5">
    <location>
        <begin position="1"/>
        <end position="21"/>
    </location>
</feature>
<organism evidence="7 8">
    <name type="scientific">Nocardiopsis composta</name>
    <dbReference type="NCBI Taxonomy" id="157465"/>
    <lineage>
        <taxon>Bacteria</taxon>
        <taxon>Bacillati</taxon>
        <taxon>Actinomycetota</taxon>
        <taxon>Actinomycetes</taxon>
        <taxon>Streptosporangiales</taxon>
        <taxon>Nocardiopsidaceae</taxon>
        <taxon>Nocardiopsis</taxon>
    </lineage>
</organism>
<dbReference type="PROSITE" id="PS50983">
    <property type="entry name" value="FE_B12_PBP"/>
    <property type="match status" value="1"/>
</dbReference>
<dbReference type="PANTHER" id="PTHR30532">
    <property type="entry name" value="IRON III DICITRATE-BINDING PERIPLASMIC PROTEIN"/>
    <property type="match status" value="1"/>
</dbReference>
<keyword evidence="8" id="KW-1185">Reference proteome</keyword>
<feature type="domain" description="Fe/B12 periplasmic-binding" evidence="6">
    <location>
        <begin position="60"/>
        <end position="336"/>
    </location>
</feature>
<dbReference type="Gene3D" id="3.40.50.1980">
    <property type="entry name" value="Nitrogenase molybdenum iron protein domain"/>
    <property type="match status" value="2"/>
</dbReference>
<comment type="caution">
    <text evidence="7">The sequence shown here is derived from an EMBL/GenBank/DDBJ whole genome shotgun (WGS) entry which is preliminary data.</text>
</comment>
<evidence type="ECO:0000256" key="3">
    <source>
        <dbReference type="ARBA" id="ARBA00022448"/>
    </source>
</evidence>
<reference evidence="7 8" key="1">
    <citation type="submission" date="2020-08" db="EMBL/GenBank/DDBJ databases">
        <title>Sequencing the genomes of 1000 actinobacteria strains.</title>
        <authorList>
            <person name="Klenk H.-P."/>
        </authorList>
    </citation>
    <scope>NUCLEOTIDE SEQUENCE [LARGE SCALE GENOMIC DNA]</scope>
    <source>
        <strain evidence="7 8">DSM 44551</strain>
    </source>
</reference>
<evidence type="ECO:0000313" key="7">
    <source>
        <dbReference type="EMBL" id="MBB5434733.1"/>
    </source>
</evidence>
<keyword evidence="3" id="KW-0813">Transport</keyword>
<feature type="chain" id="PRO_5039488862" evidence="5">
    <location>
        <begin position="22"/>
        <end position="340"/>
    </location>
</feature>
<evidence type="ECO:0000256" key="1">
    <source>
        <dbReference type="ARBA" id="ARBA00004196"/>
    </source>
</evidence>
<name>A0A7W8QRW5_9ACTN</name>
<dbReference type="PANTHER" id="PTHR30532:SF24">
    <property type="entry name" value="FERRIC ENTEROBACTIN-BINDING PERIPLASMIC PROTEIN FEPB"/>
    <property type="match status" value="1"/>
</dbReference>
<dbReference type="AlphaFoldDB" id="A0A7W8QRW5"/>